<organism evidence="1 2">
    <name type="scientific">candidate division WWE3 bacterium CG_4_9_14_0_2_um_filter_35_11</name>
    <dbReference type="NCBI Taxonomy" id="1975077"/>
    <lineage>
        <taxon>Bacteria</taxon>
        <taxon>Katanobacteria</taxon>
    </lineage>
</organism>
<dbReference type="Pfam" id="PF09424">
    <property type="entry name" value="YqeY"/>
    <property type="match status" value="1"/>
</dbReference>
<gene>
    <name evidence="1" type="ORF">CO058_01450</name>
</gene>
<dbReference type="PANTHER" id="PTHR28055:SF1">
    <property type="entry name" value="ALTERED INHERITANCE OF MITOCHONDRIA PROTEIN 41, MITOCHONDRIAL"/>
    <property type="match status" value="1"/>
</dbReference>
<dbReference type="Gene3D" id="1.10.1510.10">
    <property type="entry name" value="Uncharacterised protein YqeY/AIM41 PF09424, N-terminal domain"/>
    <property type="match status" value="1"/>
</dbReference>
<evidence type="ECO:0000313" key="2">
    <source>
        <dbReference type="Proteomes" id="UP000229756"/>
    </source>
</evidence>
<dbReference type="SUPFAM" id="SSF89095">
    <property type="entry name" value="GatB/YqeY motif"/>
    <property type="match status" value="1"/>
</dbReference>
<dbReference type="GO" id="GO:0016884">
    <property type="term" value="F:carbon-nitrogen ligase activity, with glutamine as amido-N-donor"/>
    <property type="evidence" value="ECO:0007669"/>
    <property type="project" value="InterPro"/>
</dbReference>
<dbReference type="EMBL" id="PFSJ01000010">
    <property type="protein sequence ID" value="PJC23826.1"/>
    <property type="molecule type" value="Genomic_DNA"/>
</dbReference>
<comment type="caution">
    <text evidence="1">The sequence shown here is derived from an EMBL/GenBank/DDBJ whole genome shotgun (WGS) entry which is preliminary data.</text>
</comment>
<dbReference type="PANTHER" id="PTHR28055">
    <property type="entry name" value="ALTERED INHERITANCE OF MITOCHONDRIA PROTEIN 41, MITOCHONDRIAL"/>
    <property type="match status" value="1"/>
</dbReference>
<dbReference type="GO" id="GO:0016740">
    <property type="term" value="F:transferase activity"/>
    <property type="evidence" value="ECO:0007669"/>
    <property type="project" value="UniProtKB-KW"/>
</dbReference>
<dbReference type="InterPro" id="IPR019004">
    <property type="entry name" value="YqeY/Aim41"/>
</dbReference>
<name>A0A2M8EM51_UNCKA</name>
<reference evidence="2" key="1">
    <citation type="submission" date="2017-09" db="EMBL/GenBank/DDBJ databases">
        <title>Depth-based differentiation of microbial function through sediment-hosted aquifers and enrichment of novel symbionts in the deep terrestrial subsurface.</title>
        <authorList>
            <person name="Probst A.J."/>
            <person name="Ladd B."/>
            <person name="Jarett J.K."/>
            <person name="Geller-Mcgrath D.E."/>
            <person name="Sieber C.M.K."/>
            <person name="Emerson J.B."/>
            <person name="Anantharaman K."/>
            <person name="Thomas B.C."/>
            <person name="Malmstrom R."/>
            <person name="Stieglmeier M."/>
            <person name="Klingl A."/>
            <person name="Woyke T."/>
            <person name="Ryan C.M."/>
            <person name="Banfield J.F."/>
        </authorList>
    </citation>
    <scope>NUCLEOTIDE SEQUENCE [LARGE SCALE GENOMIC DNA]</scope>
</reference>
<dbReference type="InterPro" id="IPR042184">
    <property type="entry name" value="YqeY/Aim41_N"/>
</dbReference>
<accession>A0A2M8EM51</accession>
<proteinExistence type="predicted"/>
<dbReference type="AlphaFoldDB" id="A0A2M8EM51"/>
<dbReference type="InterPro" id="IPR003789">
    <property type="entry name" value="Asn/Gln_tRNA_amidoTrase-B-like"/>
</dbReference>
<evidence type="ECO:0000313" key="1">
    <source>
        <dbReference type="EMBL" id="PJC23826.1"/>
    </source>
</evidence>
<sequence length="145" mass="15697">MLLEKLQSDSIEALKIGNKQKLSVLRMLISEVKNSQIDIVAAGKELTDDDALKVLAKELKKRKDSIEAYSKAGRTDLSEAEEAEAKIIGEYLPSQMTESEIEKIASDVIAEGASDFGAVMKATMAKVQGRADGKIVSEAVKKLLS</sequence>
<dbReference type="Gene3D" id="1.10.10.410">
    <property type="match status" value="1"/>
</dbReference>
<protein>
    <submittedName>
        <fullName evidence="1">Glutamyl-tRNA amidotransferase</fullName>
    </submittedName>
</protein>
<dbReference type="InterPro" id="IPR023168">
    <property type="entry name" value="GatB_Yqey_C_2"/>
</dbReference>
<keyword evidence="1" id="KW-0808">Transferase</keyword>
<dbReference type="Proteomes" id="UP000229756">
    <property type="component" value="Unassembled WGS sequence"/>
</dbReference>